<keyword evidence="1" id="KW-0812">Transmembrane</keyword>
<sequence>MLLNIIITLIIVGVLLWLINTYLPMDAKIKSILNIVVVIAVIIYLVRLLGLI</sequence>
<evidence type="ECO:0000313" key="2">
    <source>
        <dbReference type="EMBL" id="GGE05414.1"/>
    </source>
</evidence>
<dbReference type="RefSeq" id="WP_188761785.1">
    <property type="nucleotide sequence ID" value="NZ_BMJM01000002.1"/>
</dbReference>
<reference evidence="2" key="1">
    <citation type="journal article" date="2014" name="Int. J. Syst. Evol. Microbiol.">
        <title>Complete genome sequence of Corynebacterium casei LMG S-19264T (=DSM 44701T), isolated from a smear-ripened cheese.</title>
        <authorList>
            <consortium name="US DOE Joint Genome Institute (JGI-PGF)"/>
            <person name="Walter F."/>
            <person name="Albersmeier A."/>
            <person name="Kalinowski J."/>
            <person name="Ruckert C."/>
        </authorList>
    </citation>
    <scope>NUCLEOTIDE SEQUENCE</scope>
    <source>
        <strain evidence="2">CGMCC 1.15519</strain>
    </source>
</reference>
<gene>
    <name evidence="2" type="ORF">GCM10011529_09790</name>
</gene>
<comment type="caution">
    <text evidence="2">The sequence shown here is derived from an EMBL/GenBank/DDBJ whole genome shotgun (WGS) entry which is preliminary data.</text>
</comment>
<reference evidence="2" key="2">
    <citation type="submission" date="2020-09" db="EMBL/GenBank/DDBJ databases">
        <authorList>
            <person name="Sun Q."/>
            <person name="Zhou Y."/>
        </authorList>
    </citation>
    <scope>NUCLEOTIDE SEQUENCE</scope>
    <source>
        <strain evidence="2">CGMCC 1.15519</strain>
    </source>
</reference>
<proteinExistence type="predicted"/>
<dbReference type="EMBL" id="BMJM01000002">
    <property type="protein sequence ID" value="GGE05414.1"/>
    <property type="molecule type" value="Genomic_DNA"/>
</dbReference>
<organism evidence="2 3">
    <name type="scientific">Sandarakinorhabdus glacialis</name>
    <dbReference type="NCBI Taxonomy" id="1614636"/>
    <lineage>
        <taxon>Bacteria</taxon>
        <taxon>Pseudomonadati</taxon>
        <taxon>Pseudomonadota</taxon>
        <taxon>Alphaproteobacteria</taxon>
        <taxon>Sphingomonadales</taxon>
        <taxon>Sphingosinicellaceae</taxon>
        <taxon>Sandarakinorhabdus</taxon>
    </lineage>
</organism>
<keyword evidence="3" id="KW-1185">Reference proteome</keyword>
<protein>
    <submittedName>
        <fullName evidence="2">Uncharacterized protein</fullName>
    </submittedName>
</protein>
<dbReference type="Proteomes" id="UP000635071">
    <property type="component" value="Unassembled WGS sequence"/>
</dbReference>
<dbReference type="NCBIfam" id="NF041949">
    <property type="entry name" value="THIVI_2564_fam"/>
    <property type="match status" value="1"/>
</dbReference>
<evidence type="ECO:0000256" key="1">
    <source>
        <dbReference type="SAM" id="Phobius"/>
    </source>
</evidence>
<name>A0A917E6Z7_9SPHN</name>
<feature type="transmembrane region" description="Helical" evidence="1">
    <location>
        <begin position="32"/>
        <end position="50"/>
    </location>
</feature>
<feature type="transmembrane region" description="Helical" evidence="1">
    <location>
        <begin position="6"/>
        <end position="25"/>
    </location>
</feature>
<keyword evidence="1" id="KW-0472">Membrane</keyword>
<evidence type="ECO:0000313" key="3">
    <source>
        <dbReference type="Proteomes" id="UP000635071"/>
    </source>
</evidence>
<dbReference type="InterPro" id="IPR049641">
    <property type="entry name" value="THIVI_2564-like"/>
</dbReference>
<accession>A0A917E6Z7</accession>
<dbReference type="AlphaFoldDB" id="A0A917E6Z7"/>
<keyword evidence="1" id="KW-1133">Transmembrane helix</keyword>